<dbReference type="Proteomes" id="UP001371456">
    <property type="component" value="Unassembled WGS sequence"/>
</dbReference>
<proteinExistence type="predicted"/>
<feature type="compositionally biased region" description="Basic and acidic residues" evidence="2">
    <location>
        <begin position="66"/>
        <end position="80"/>
    </location>
</feature>
<dbReference type="CDD" id="cd11660">
    <property type="entry name" value="SANT_TRF"/>
    <property type="match status" value="1"/>
</dbReference>
<dbReference type="Gene3D" id="1.10.246.220">
    <property type="match status" value="2"/>
</dbReference>
<dbReference type="EMBL" id="JBANQN010000006">
    <property type="protein sequence ID" value="KAK6786081.1"/>
    <property type="molecule type" value="Genomic_DNA"/>
</dbReference>
<protein>
    <recommendedName>
        <fullName evidence="3">Telomere repeat-binding protein 1-6-like ubiquitin-like domain-containing protein</fullName>
    </recommendedName>
</protein>
<feature type="domain" description="Telomere repeat-binding protein 1-6-like ubiquitin-like" evidence="3">
    <location>
        <begin position="419"/>
        <end position="459"/>
    </location>
</feature>
<keyword evidence="5" id="KW-1185">Reference proteome</keyword>
<comment type="caution">
    <text evidence="4">The sequence shown here is derived from an EMBL/GenBank/DDBJ whole genome shotgun (WGS) entry which is preliminary data.</text>
</comment>
<feature type="region of interest" description="Disordered" evidence="2">
    <location>
        <begin position="59"/>
        <end position="88"/>
    </location>
</feature>
<dbReference type="GO" id="GO:0043565">
    <property type="term" value="F:sequence-specific DNA binding"/>
    <property type="evidence" value="ECO:0007669"/>
    <property type="project" value="UniProtKB-ARBA"/>
</dbReference>
<dbReference type="PANTHER" id="PTHR21717">
    <property type="entry name" value="TELOMERIC REPEAT BINDING PROTEIN"/>
    <property type="match status" value="1"/>
</dbReference>
<gene>
    <name evidence="4" type="ORF">RDI58_014606</name>
</gene>
<evidence type="ECO:0000259" key="3">
    <source>
        <dbReference type="Pfam" id="PF23603"/>
    </source>
</evidence>
<dbReference type="InterPro" id="IPR057625">
    <property type="entry name" value="TPR1-6-like_ubiquitin"/>
</dbReference>
<reference evidence="4 5" key="1">
    <citation type="submission" date="2024-02" db="EMBL/GenBank/DDBJ databases">
        <title>de novo genome assembly of Solanum bulbocastanum strain 11H21.</title>
        <authorList>
            <person name="Hosaka A.J."/>
        </authorList>
    </citation>
    <scope>NUCLEOTIDE SEQUENCE [LARGE SCALE GENOMIC DNA]</scope>
    <source>
        <tissue evidence="4">Young leaves</tissue>
    </source>
</reference>
<name>A0AAN8TLP2_SOLBU</name>
<evidence type="ECO:0000313" key="4">
    <source>
        <dbReference type="EMBL" id="KAK6786081.1"/>
    </source>
</evidence>
<evidence type="ECO:0000256" key="1">
    <source>
        <dbReference type="ARBA" id="ARBA00023125"/>
    </source>
</evidence>
<organism evidence="4 5">
    <name type="scientific">Solanum bulbocastanum</name>
    <name type="common">Wild potato</name>
    <dbReference type="NCBI Taxonomy" id="147425"/>
    <lineage>
        <taxon>Eukaryota</taxon>
        <taxon>Viridiplantae</taxon>
        <taxon>Streptophyta</taxon>
        <taxon>Embryophyta</taxon>
        <taxon>Tracheophyta</taxon>
        <taxon>Spermatophyta</taxon>
        <taxon>Magnoliopsida</taxon>
        <taxon>eudicotyledons</taxon>
        <taxon>Gunneridae</taxon>
        <taxon>Pentapetalae</taxon>
        <taxon>asterids</taxon>
        <taxon>lamiids</taxon>
        <taxon>Solanales</taxon>
        <taxon>Solanaceae</taxon>
        <taxon>Solanoideae</taxon>
        <taxon>Solaneae</taxon>
        <taxon>Solanum</taxon>
    </lineage>
</organism>
<sequence length="744" mass="82381">MEFHKRLDYGFIGYQVPHIPRATRSARGRGNIRKKSDSNEMCAFDLLTTVAGKLLLEGESTSNSSGKDRSGVVKDTAETVKEDEDTPLKENPCNEGCQERGFFISQIVSEAPVVNHCLSKSTDTLSGPASVITSSDCLEKLGSAEQFINGECKTENRNCSTKVEHELSGCGDFSSCTLGAETKKQLKINLSNDATITTNKRAAICSSEFPDPWDRKRSMLVASDNTVKLSLSTDPDPFGSFPVIRNDVQLANKDDDEKSWGCTQPSTRNKTFKLAPRVVDWRMRKLQASKYWEVNPQSDDEGHVNVASISLDNETRHVYQKRENVYTSERSQRDFPFKKRKLYYCNSFSNSDGGSSDGICSSPTKDLNRDASGYTLASSGVLIGTYSPSAYGIRLPVQQLGRQSPKELVHPSGLMTPMRTVMEAVMAILGGGLRIGVVFQGKKVRDDRKTLFQTGISHDDKLDALGFTLEPSPSRGSPPLGPEGRSRVLPCETPQPLTRCSPGSTIIHNGMQQETYNAFPDYSGTNLSNFIESDHDSAPSPPDASLEKNAADSRALVPVAAMDAEALAVVPMRKPKRCETVQRRIRRPFSVFEVEALVQAVEKLGTGRWRDVKMRAFDNAKHRTYVDLKFGCLGKEPTCLGAWHGPTSFKKSTGLGPVQLVSKRVRVRLNLVTISSARLVLLDQCSGLDKWKTLVHTARISPQQRRGEPVPQELLDRVLIAHAYWSQQQARQQMKHQSETRLLL</sequence>
<evidence type="ECO:0000313" key="5">
    <source>
        <dbReference type="Proteomes" id="UP001371456"/>
    </source>
</evidence>
<feature type="region of interest" description="Disordered" evidence="2">
    <location>
        <begin position="470"/>
        <end position="494"/>
    </location>
</feature>
<evidence type="ECO:0000256" key="2">
    <source>
        <dbReference type="SAM" id="MobiDB-lite"/>
    </source>
</evidence>
<dbReference type="AlphaFoldDB" id="A0AAN8TLP2"/>
<dbReference type="InterPro" id="IPR031105">
    <property type="entry name" value="TRP_plant"/>
</dbReference>
<accession>A0AAN8TLP2</accession>
<keyword evidence="1" id="KW-0238">DNA-binding</keyword>
<dbReference type="PANTHER" id="PTHR21717:SF70">
    <property type="entry name" value="TELOMERE REPEAT-BINDING PROTEIN 2-RELATED"/>
    <property type="match status" value="1"/>
</dbReference>
<dbReference type="SUPFAM" id="SSF46689">
    <property type="entry name" value="Homeodomain-like"/>
    <property type="match status" value="1"/>
</dbReference>
<dbReference type="Pfam" id="PF23603">
    <property type="entry name" value="Ubiquitin_TPR1"/>
    <property type="match status" value="1"/>
</dbReference>
<dbReference type="InterPro" id="IPR009057">
    <property type="entry name" value="Homeodomain-like_sf"/>
</dbReference>